<feature type="compositionally biased region" description="Basic and acidic residues" evidence="1">
    <location>
        <begin position="187"/>
        <end position="199"/>
    </location>
</feature>
<accession>C5LEI8</accession>
<dbReference type="OrthoDB" id="1607513at2759"/>
<evidence type="ECO:0000313" key="2">
    <source>
        <dbReference type="EMBL" id="EER04806.1"/>
    </source>
</evidence>
<dbReference type="SUPFAM" id="SSF53098">
    <property type="entry name" value="Ribonuclease H-like"/>
    <property type="match status" value="1"/>
</dbReference>
<dbReference type="Proteomes" id="UP000007800">
    <property type="component" value="Unassembled WGS sequence"/>
</dbReference>
<name>C5LEI8_PERM5</name>
<dbReference type="GeneID" id="9050296"/>
<dbReference type="InParanoid" id="C5LEI8"/>
<gene>
    <name evidence="2" type="ORF">Pmar_PMAR026357</name>
</gene>
<dbReference type="RefSeq" id="XP_002772990.1">
    <property type="nucleotide sequence ID" value="XM_002772944.1"/>
</dbReference>
<sequence>MPISLVEKSGFQALVYHLTCRNKPQYVIPSRRQITRWLSDRLDICMAGFKGLQNCAAIGITTDVWTRANKESVALACTDSGSNMVRCFSDLVASGTTCLLKQWLPCAAHRLHLTVCNGLALYKTRHTEKAGIYGHKTVEDGLAQAEEVLKEMDAKDPTEGDNSTNVNTDAVLMEAEEDVEQDEPDWGLERDDEAFRDGIETAGRLPLH</sequence>
<feature type="compositionally biased region" description="Acidic residues" evidence="1">
    <location>
        <begin position="176"/>
        <end position="186"/>
    </location>
</feature>
<dbReference type="EMBL" id="GG681295">
    <property type="protein sequence ID" value="EER04806.1"/>
    <property type="molecule type" value="Genomic_DNA"/>
</dbReference>
<proteinExistence type="predicted"/>
<dbReference type="InterPro" id="IPR012337">
    <property type="entry name" value="RNaseH-like_sf"/>
</dbReference>
<evidence type="ECO:0000256" key="1">
    <source>
        <dbReference type="SAM" id="MobiDB-lite"/>
    </source>
</evidence>
<evidence type="ECO:0000313" key="3">
    <source>
        <dbReference type="Proteomes" id="UP000007800"/>
    </source>
</evidence>
<organism evidence="3">
    <name type="scientific">Perkinsus marinus (strain ATCC 50983 / TXsc)</name>
    <dbReference type="NCBI Taxonomy" id="423536"/>
    <lineage>
        <taxon>Eukaryota</taxon>
        <taxon>Sar</taxon>
        <taxon>Alveolata</taxon>
        <taxon>Perkinsozoa</taxon>
        <taxon>Perkinsea</taxon>
        <taxon>Perkinsida</taxon>
        <taxon>Perkinsidae</taxon>
        <taxon>Perkinsus</taxon>
    </lineage>
</organism>
<protein>
    <submittedName>
        <fullName evidence="2">Uncharacterized protein</fullName>
    </submittedName>
</protein>
<dbReference type="AlphaFoldDB" id="C5LEI8"/>
<reference evidence="2 3" key="1">
    <citation type="submission" date="2008-07" db="EMBL/GenBank/DDBJ databases">
        <authorList>
            <person name="El-Sayed N."/>
            <person name="Caler E."/>
            <person name="Inman J."/>
            <person name="Amedeo P."/>
            <person name="Hass B."/>
            <person name="Wortman J."/>
        </authorList>
    </citation>
    <scope>NUCLEOTIDE SEQUENCE [LARGE SCALE GENOMIC DNA]</scope>
    <source>
        <strain evidence="3">ATCC 50983 / TXsc</strain>
    </source>
</reference>
<keyword evidence="3" id="KW-1185">Reference proteome</keyword>
<feature type="region of interest" description="Disordered" evidence="1">
    <location>
        <begin position="176"/>
        <end position="208"/>
    </location>
</feature>